<reference evidence="1 2" key="1">
    <citation type="submission" date="2016-10" db="EMBL/GenBank/DDBJ databases">
        <authorList>
            <person name="de Groot N.N."/>
        </authorList>
    </citation>
    <scope>NUCLEOTIDE SEQUENCE [LARGE SCALE GENOMIC DNA]</scope>
    <source>
        <strain evidence="1 2">CGMCC 4.5598</strain>
    </source>
</reference>
<organism evidence="1 2">
    <name type="scientific">Nonomuraea wenchangensis</name>
    <dbReference type="NCBI Taxonomy" id="568860"/>
    <lineage>
        <taxon>Bacteria</taxon>
        <taxon>Bacillati</taxon>
        <taxon>Actinomycetota</taxon>
        <taxon>Actinomycetes</taxon>
        <taxon>Streptosporangiales</taxon>
        <taxon>Streptosporangiaceae</taxon>
        <taxon>Nonomuraea</taxon>
    </lineage>
</organism>
<name>A0A1I0KKR2_9ACTN</name>
<dbReference type="AlphaFoldDB" id="A0A1I0KKR2"/>
<dbReference type="Gene3D" id="3.90.180.10">
    <property type="entry name" value="Medium-chain alcohol dehydrogenases, catalytic domain"/>
    <property type="match status" value="1"/>
</dbReference>
<gene>
    <name evidence="1" type="ORF">SAMN05421811_108301</name>
</gene>
<evidence type="ECO:0000313" key="2">
    <source>
        <dbReference type="Proteomes" id="UP000199361"/>
    </source>
</evidence>
<proteinExistence type="predicted"/>
<dbReference type="STRING" id="568860.SAMN05421811_108301"/>
<dbReference type="Gene3D" id="3.40.50.720">
    <property type="entry name" value="NAD(P)-binding Rossmann-like Domain"/>
    <property type="match status" value="1"/>
</dbReference>
<evidence type="ECO:0000313" key="1">
    <source>
        <dbReference type="EMBL" id="SEU25629.1"/>
    </source>
</evidence>
<accession>A0A1I0KKR2</accession>
<protein>
    <submittedName>
        <fullName evidence="1">Alcohol dehydrogenase</fullName>
    </submittedName>
</protein>
<sequence length="96" mass="9731">MLNAAPSTEAATALLTGLAPDGTLLLCGYDATPLTLPSQPMVLNRLHVMASPSGSPHDLRDTLAFSARHGILRRVTSIGLDEAPAALEAMGAGPGG</sequence>
<keyword evidence="2" id="KW-1185">Reference proteome</keyword>
<dbReference type="Proteomes" id="UP000199361">
    <property type="component" value="Unassembled WGS sequence"/>
</dbReference>
<dbReference type="RefSeq" id="WP_218155921.1">
    <property type="nucleotide sequence ID" value="NZ_FOHX01000008.1"/>
</dbReference>
<dbReference type="InterPro" id="IPR036291">
    <property type="entry name" value="NAD(P)-bd_dom_sf"/>
</dbReference>
<dbReference type="SUPFAM" id="SSF51735">
    <property type="entry name" value="NAD(P)-binding Rossmann-fold domains"/>
    <property type="match status" value="1"/>
</dbReference>
<dbReference type="EMBL" id="FOHX01000008">
    <property type="protein sequence ID" value="SEU25629.1"/>
    <property type="molecule type" value="Genomic_DNA"/>
</dbReference>